<dbReference type="AlphaFoldDB" id="A0A4Y2ICU9"/>
<protein>
    <recommendedName>
        <fullName evidence="3">Tc1-like transposase DDE domain-containing protein</fullName>
    </recommendedName>
</protein>
<sequence>MPHIPHDGSNVAWPPRSPDLNPLDFFFWGHMKSLVYEMPVNSAEDLIERTVVAADKINTKPAIFERARQSFLCRCELCNVAATLSSFCEFSTLRGRKE</sequence>
<dbReference type="PANTHER" id="PTHR47326:SF1">
    <property type="entry name" value="HTH PSQ-TYPE DOMAIN-CONTAINING PROTEIN"/>
    <property type="match status" value="1"/>
</dbReference>
<dbReference type="Gene3D" id="3.30.420.10">
    <property type="entry name" value="Ribonuclease H-like superfamily/Ribonuclease H"/>
    <property type="match status" value="1"/>
</dbReference>
<gene>
    <name evidence="1" type="ORF">AVEN_182316_1</name>
</gene>
<organism evidence="1 2">
    <name type="scientific">Araneus ventricosus</name>
    <name type="common">Orbweaver spider</name>
    <name type="synonym">Epeira ventricosa</name>
    <dbReference type="NCBI Taxonomy" id="182803"/>
    <lineage>
        <taxon>Eukaryota</taxon>
        <taxon>Metazoa</taxon>
        <taxon>Ecdysozoa</taxon>
        <taxon>Arthropoda</taxon>
        <taxon>Chelicerata</taxon>
        <taxon>Arachnida</taxon>
        <taxon>Araneae</taxon>
        <taxon>Araneomorphae</taxon>
        <taxon>Entelegynae</taxon>
        <taxon>Araneoidea</taxon>
        <taxon>Araneidae</taxon>
        <taxon>Araneus</taxon>
    </lineage>
</organism>
<dbReference type="GO" id="GO:0003676">
    <property type="term" value="F:nucleic acid binding"/>
    <property type="evidence" value="ECO:0007669"/>
    <property type="project" value="InterPro"/>
</dbReference>
<evidence type="ECO:0000313" key="1">
    <source>
        <dbReference type="EMBL" id="GBM75445.1"/>
    </source>
</evidence>
<evidence type="ECO:0008006" key="3">
    <source>
        <dbReference type="Google" id="ProtNLM"/>
    </source>
</evidence>
<dbReference type="PANTHER" id="PTHR47326">
    <property type="entry name" value="TRANSPOSABLE ELEMENT TC3 TRANSPOSASE-LIKE PROTEIN"/>
    <property type="match status" value="1"/>
</dbReference>
<name>A0A4Y2ICU9_ARAVE</name>
<evidence type="ECO:0000313" key="2">
    <source>
        <dbReference type="Proteomes" id="UP000499080"/>
    </source>
</evidence>
<accession>A0A4Y2ICU9</accession>
<proteinExistence type="predicted"/>
<reference evidence="1 2" key="1">
    <citation type="journal article" date="2019" name="Sci. Rep.">
        <title>Orb-weaving spider Araneus ventricosus genome elucidates the spidroin gene catalogue.</title>
        <authorList>
            <person name="Kono N."/>
            <person name="Nakamura H."/>
            <person name="Ohtoshi R."/>
            <person name="Moran D.A.P."/>
            <person name="Shinohara A."/>
            <person name="Yoshida Y."/>
            <person name="Fujiwara M."/>
            <person name="Mori M."/>
            <person name="Tomita M."/>
            <person name="Arakawa K."/>
        </authorList>
    </citation>
    <scope>NUCLEOTIDE SEQUENCE [LARGE SCALE GENOMIC DNA]</scope>
</reference>
<comment type="caution">
    <text evidence="1">The sequence shown here is derived from an EMBL/GenBank/DDBJ whole genome shotgun (WGS) entry which is preliminary data.</text>
</comment>
<dbReference type="EMBL" id="BGPR01002558">
    <property type="protein sequence ID" value="GBM75445.1"/>
    <property type="molecule type" value="Genomic_DNA"/>
</dbReference>
<dbReference type="Proteomes" id="UP000499080">
    <property type="component" value="Unassembled WGS sequence"/>
</dbReference>
<keyword evidence="2" id="KW-1185">Reference proteome</keyword>
<dbReference type="InterPro" id="IPR036397">
    <property type="entry name" value="RNaseH_sf"/>
</dbReference>